<dbReference type="InterPro" id="IPR025345">
    <property type="entry name" value="DUF4249"/>
</dbReference>
<accession>A0A8X8IH92</accession>
<comment type="caution">
    <text evidence="1">The sequence shown here is derived from an EMBL/GenBank/DDBJ whole genome shotgun (WGS) entry which is preliminary data.</text>
</comment>
<protein>
    <recommendedName>
        <fullName evidence="3">DUF4249 domain-containing protein</fullName>
    </recommendedName>
</protein>
<reference evidence="1 2" key="1">
    <citation type="submission" date="2016-10" db="EMBL/GenBank/DDBJ databases">
        <authorList>
            <person name="Varghese N."/>
            <person name="Submissions S."/>
        </authorList>
    </citation>
    <scope>NUCLEOTIDE SEQUENCE [LARGE SCALE GENOMIC DNA]</scope>
    <source>
        <strain evidence="1 2">DSM 25353</strain>
    </source>
</reference>
<dbReference type="AlphaFoldDB" id="A0A8X8IH92"/>
<dbReference type="PROSITE" id="PS51257">
    <property type="entry name" value="PROKAR_LIPOPROTEIN"/>
    <property type="match status" value="1"/>
</dbReference>
<name>A0A8X8IH92_9BACT</name>
<sequence>MSTLTKYTYRLLILSLLFASCKKVIDVNLNNAPSQVVIEGIVNNQGPASVIITRSVRFSDNNSFPPVSGAVVKIRDNAGNSYQLLETTPGVYTHPNAVGVPGRTYSLQAIINQVSYTAGSTMPYPVNFDTLTADQLAFGNKVLKVVRPWFRDPDTLGNNYQFVEYVNRALVQNIYTWNDYINNGGVYYRPLIYQAEDNHRDIASGDTVTVEMRCIDKAVFTYMRALADLNTNNITPANPPSNLSNGALGYFSAHTSQVKSVKIP</sequence>
<evidence type="ECO:0000313" key="1">
    <source>
        <dbReference type="EMBL" id="SDX22452.1"/>
    </source>
</evidence>
<evidence type="ECO:0000313" key="2">
    <source>
        <dbReference type="Proteomes" id="UP000198711"/>
    </source>
</evidence>
<keyword evidence="2" id="KW-1185">Reference proteome</keyword>
<dbReference type="RefSeq" id="WP_257574957.1">
    <property type="nucleotide sequence ID" value="NZ_FNNO01000011.1"/>
</dbReference>
<dbReference type="Pfam" id="PF14054">
    <property type="entry name" value="DUF4249"/>
    <property type="match status" value="1"/>
</dbReference>
<dbReference type="EMBL" id="FNNO01000011">
    <property type="protein sequence ID" value="SDX22452.1"/>
    <property type="molecule type" value="Genomic_DNA"/>
</dbReference>
<proteinExistence type="predicted"/>
<dbReference type="Proteomes" id="UP000198711">
    <property type="component" value="Unassembled WGS sequence"/>
</dbReference>
<gene>
    <name evidence="1" type="ORF">SAMN05444410_11151</name>
</gene>
<organism evidence="1 2">
    <name type="scientific">Hydrobacter penzbergensis</name>
    <dbReference type="NCBI Taxonomy" id="1235997"/>
    <lineage>
        <taxon>Bacteria</taxon>
        <taxon>Pseudomonadati</taxon>
        <taxon>Bacteroidota</taxon>
        <taxon>Chitinophagia</taxon>
        <taxon>Chitinophagales</taxon>
        <taxon>Chitinophagaceae</taxon>
        <taxon>Hydrobacter</taxon>
    </lineage>
</organism>
<evidence type="ECO:0008006" key="3">
    <source>
        <dbReference type="Google" id="ProtNLM"/>
    </source>
</evidence>